<evidence type="ECO:0000313" key="4">
    <source>
        <dbReference type="Proteomes" id="UP000031408"/>
    </source>
</evidence>
<gene>
    <name evidence="3" type="ORF">OI18_17645</name>
</gene>
<protein>
    <recommendedName>
        <fullName evidence="5">Right handed beta helix domain-containing protein</fullName>
    </recommendedName>
</protein>
<dbReference type="PANTHER" id="PTHR36453:SF1">
    <property type="entry name" value="RIGHT HANDED BETA HELIX DOMAIN-CONTAINING PROTEIN"/>
    <property type="match status" value="1"/>
</dbReference>
<dbReference type="PANTHER" id="PTHR36453">
    <property type="entry name" value="SECRETED PROTEIN-RELATED"/>
    <property type="match status" value="1"/>
</dbReference>
<evidence type="ECO:0000313" key="3">
    <source>
        <dbReference type="EMBL" id="KIC93558.1"/>
    </source>
</evidence>
<evidence type="ECO:0000259" key="1">
    <source>
        <dbReference type="Pfam" id="PF07602"/>
    </source>
</evidence>
<dbReference type="Pfam" id="PF07602">
    <property type="entry name" value="DUF1565"/>
    <property type="match status" value="1"/>
</dbReference>
<dbReference type="InterPro" id="IPR012334">
    <property type="entry name" value="Pectin_lyas_fold"/>
</dbReference>
<dbReference type="InterPro" id="IPR006626">
    <property type="entry name" value="PbH1"/>
</dbReference>
<evidence type="ECO:0000259" key="2">
    <source>
        <dbReference type="Pfam" id="PF13229"/>
    </source>
</evidence>
<dbReference type="Proteomes" id="UP000031408">
    <property type="component" value="Unassembled WGS sequence"/>
</dbReference>
<feature type="domain" description="DUF1565" evidence="1">
    <location>
        <begin position="20"/>
        <end position="62"/>
    </location>
</feature>
<dbReference type="EMBL" id="JSVC01000019">
    <property type="protein sequence ID" value="KIC93558.1"/>
    <property type="molecule type" value="Genomic_DNA"/>
</dbReference>
<dbReference type="SMART" id="SM00710">
    <property type="entry name" value="PbH1"/>
    <property type="match status" value="6"/>
</dbReference>
<feature type="domain" description="Right handed beta helix" evidence="2">
    <location>
        <begin position="376"/>
        <end position="546"/>
    </location>
</feature>
<dbReference type="STRING" id="1349421.OI18_17645"/>
<dbReference type="SUPFAM" id="SSF51126">
    <property type="entry name" value="Pectin lyase-like"/>
    <property type="match status" value="1"/>
</dbReference>
<dbReference type="AlphaFoldDB" id="A0A0C1LDN2"/>
<proteinExistence type="predicted"/>
<dbReference type="Pfam" id="PF13229">
    <property type="entry name" value="Beta_helix"/>
    <property type="match status" value="1"/>
</dbReference>
<dbReference type="InterPro" id="IPR011050">
    <property type="entry name" value="Pectin_lyase_fold/virulence"/>
</dbReference>
<dbReference type="InterPro" id="IPR039448">
    <property type="entry name" value="Beta_helix"/>
</dbReference>
<sequence length="687" mass="76843">MSLLLTVTTCWSQTKVYVSINGNNSNRGTASDPLRTIQQAVKVAADQPGAVEIEVGEGNYHVDRTIEIAQGKWSSLSITSQTGQKVSVSGDVAIPVDAVKKVGDANLLNRLLPWMRDSVRLIDFRQLGIDIDNLHVSGFARPSLPAWNELFIDGMPLQLSRWPNDSMALIGKIAVAGNKEDKAAGRLPIFHYSGSRPDKWTAARNLWIGGYFGWGYADDLIPVKALDVANKTIQAATYSAYEFMTGTDFRRWYAVNLVEEIDRPGEYAIDAEEEKIYFYPPVDNFSEVRLSVLSQPVFSVMGCANVTLKNLTIENTRGIGVYMERTENVVVDSCTLRNIGNVALCIGRGVDSIPGLVGDFANRLYEDVTIYRHAGKNNGIKNSYIYNTGAGGVSLGGGNRLTLKPANNFVENCIIRRYNRIEKSYRPAVWMDGVGCRITRCDISDAPSMAVLFHGNNHIIEYCRITNVCSEVDDQGAIYYGRDPSEQGHIIRYNYFKDLSPRHRVTATYHDDGACGSEVYGNIYYRAGSLPVLIGGGSDHHYYNNIFIESPVAIHLDNRLQNWAAQMCAPDGIFEKRLKSVNYQQSPYSKAYPKLVNYFNDNPALPKRNRIHGNLFYRIKKVVNGETKWGIFTNNWVAKYDLGFVDPEDPLKGFREDAPVFKRIKGFQDIPFDKIGCTLNVEAFQLQ</sequence>
<evidence type="ECO:0008006" key="5">
    <source>
        <dbReference type="Google" id="ProtNLM"/>
    </source>
</evidence>
<comment type="caution">
    <text evidence="3">The sequence shown here is derived from an EMBL/GenBank/DDBJ whole genome shotgun (WGS) entry which is preliminary data.</text>
</comment>
<dbReference type="InterPro" id="IPR011459">
    <property type="entry name" value="DUF1565"/>
</dbReference>
<accession>A0A0C1LDN2</accession>
<keyword evidence="4" id="KW-1185">Reference proteome</keyword>
<name>A0A0C1LDN2_9BACT</name>
<dbReference type="Gene3D" id="2.160.20.10">
    <property type="entry name" value="Single-stranded right-handed beta-helix, Pectin lyase-like"/>
    <property type="match status" value="2"/>
</dbReference>
<dbReference type="OrthoDB" id="9763537at2"/>
<reference evidence="3 4" key="1">
    <citation type="submission" date="2014-11" db="EMBL/GenBank/DDBJ databases">
        <title>Genome sequence of Flavihumibacter solisilvae 3-3.</title>
        <authorList>
            <person name="Zhou G."/>
            <person name="Li M."/>
            <person name="Wang G."/>
        </authorList>
    </citation>
    <scope>NUCLEOTIDE SEQUENCE [LARGE SCALE GENOMIC DNA]</scope>
    <source>
        <strain evidence="3 4">3-3</strain>
    </source>
</reference>
<organism evidence="3 4">
    <name type="scientific">Flavihumibacter solisilvae</name>
    <dbReference type="NCBI Taxonomy" id="1349421"/>
    <lineage>
        <taxon>Bacteria</taxon>
        <taxon>Pseudomonadati</taxon>
        <taxon>Bacteroidota</taxon>
        <taxon>Chitinophagia</taxon>
        <taxon>Chitinophagales</taxon>
        <taxon>Chitinophagaceae</taxon>
        <taxon>Flavihumibacter</taxon>
    </lineage>
</organism>